<keyword evidence="1" id="KW-0805">Transcription regulation</keyword>
<evidence type="ECO:0000259" key="5">
    <source>
        <dbReference type="PROSITE" id="PS51078"/>
    </source>
</evidence>
<dbReference type="Pfam" id="PF01614">
    <property type="entry name" value="IclR_C"/>
    <property type="match status" value="1"/>
</dbReference>
<sequence>MAGSGPRPDEEPPPSVIGRVVRILAVFSPEVPRLTVTEIARRTGLPLPSASRLVGQLVTEGLLERTGQGIQLGLRMWELAARAQPVLDLRDTALPFMQVLHAGVGQHTQLGILDGVEVIFLERLAAPGAAVNYSRIAGRMPLHQSSSGLVLLAHAEVDLLDRVLSGPLPAATANTVVHPDRLRALLAHIRRIGYAYTPGFVHPDTAGLAVPLRRGRRVVAALSLIVPNDERARDHLAALQECARQVSLALGSERRPRLGG</sequence>
<dbReference type="GO" id="GO:0045892">
    <property type="term" value="P:negative regulation of DNA-templated transcription"/>
    <property type="evidence" value="ECO:0007669"/>
    <property type="project" value="TreeGrafter"/>
</dbReference>
<dbReference type="PROSITE" id="PS51078">
    <property type="entry name" value="ICLR_ED"/>
    <property type="match status" value="1"/>
</dbReference>
<dbReference type="RefSeq" id="WP_094356379.1">
    <property type="nucleotide sequence ID" value="NZ_NMVK01000007.1"/>
</dbReference>
<dbReference type="EMBL" id="NMVO01000002">
    <property type="protein sequence ID" value="OYO16706.1"/>
    <property type="molecule type" value="Genomic_DNA"/>
</dbReference>
<reference evidence="6 7" key="1">
    <citation type="submission" date="2017-07" db="EMBL/GenBank/DDBJ databases">
        <title>Draft whole genome sequences of clinical Proprionibacteriaceae strains.</title>
        <authorList>
            <person name="Bernier A.-M."/>
            <person name="Bernard K."/>
            <person name="Domingo M.-C."/>
        </authorList>
    </citation>
    <scope>NUCLEOTIDE SEQUENCE [LARGE SCALE GENOMIC DNA]</scope>
    <source>
        <strain evidence="6 7">NML 030167</strain>
    </source>
</reference>
<dbReference type="InterPro" id="IPR050707">
    <property type="entry name" value="HTH_MetabolicPath_Reg"/>
</dbReference>
<dbReference type="InterPro" id="IPR029016">
    <property type="entry name" value="GAF-like_dom_sf"/>
</dbReference>
<dbReference type="SMART" id="SM00346">
    <property type="entry name" value="HTH_ICLR"/>
    <property type="match status" value="1"/>
</dbReference>
<dbReference type="InterPro" id="IPR036388">
    <property type="entry name" value="WH-like_DNA-bd_sf"/>
</dbReference>
<dbReference type="InterPro" id="IPR036390">
    <property type="entry name" value="WH_DNA-bd_sf"/>
</dbReference>
<dbReference type="InterPro" id="IPR005471">
    <property type="entry name" value="Tscrpt_reg_IclR_N"/>
</dbReference>
<dbReference type="PANTHER" id="PTHR30136:SF24">
    <property type="entry name" value="HTH-TYPE TRANSCRIPTIONAL REPRESSOR ALLR"/>
    <property type="match status" value="1"/>
</dbReference>
<keyword evidence="3" id="KW-0804">Transcription</keyword>
<keyword evidence="2" id="KW-0238">DNA-binding</keyword>
<comment type="caution">
    <text evidence="6">The sequence shown here is derived from an EMBL/GenBank/DDBJ whole genome shotgun (WGS) entry which is preliminary data.</text>
</comment>
<feature type="domain" description="IclR-ED" evidence="5">
    <location>
        <begin position="75"/>
        <end position="252"/>
    </location>
</feature>
<dbReference type="GO" id="GO:0003700">
    <property type="term" value="F:DNA-binding transcription factor activity"/>
    <property type="evidence" value="ECO:0007669"/>
    <property type="project" value="TreeGrafter"/>
</dbReference>
<protein>
    <submittedName>
        <fullName evidence="6">IclR family transcriptional regulator</fullName>
    </submittedName>
</protein>
<gene>
    <name evidence="6" type="ORF">CGZ94_03465</name>
</gene>
<organism evidence="6 7">
    <name type="scientific">Enemella evansiae</name>
    <dbReference type="NCBI Taxonomy" id="2016499"/>
    <lineage>
        <taxon>Bacteria</taxon>
        <taxon>Bacillati</taxon>
        <taxon>Actinomycetota</taxon>
        <taxon>Actinomycetes</taxon>
        <taxon>Propionibacteriales</taxon>
        <taxon>Propionibacteriaceae</taxon>
        <taxon>Enemella</taxon>
    </lineage>
</organism>
<dbReference type="AlphaFoldDB" id="A0A255GQ57"/>
<dbReference type="GO" id="GO:0003677">
    <property type="term" value="F:DNA binding"/>
    <property type="evidence" value="ECO:0007669"/>
    <property type="project" value="UniProtKB-KW"/>
</dbReference>
<dbReference type="Proteomes" id="UP000215896">
    <property type="component" value="Unassembled WGS sequence"/>
</dbReference>
<evidence type="ECO:0000256" key="2">
    <source>
        <dbReference type="ARBA" id="ARBA00023125"/>
    </source>
</evidence>
<dbReference type="SUPFAM" id="SSF46785">
    <property type="entry name" value="Winged helix' DNA-binding domain"/>
    <property type="match status" value="1"/>
</dbReference>
<evidence type="ECO:0000313" key="7">
    <source>
        <dbReference type="Proteomes" id="UP000215896"/>
    </source>
</evidence>
<dbReference type="OrthoDB" id="4068713at2"/>
<accession>A0A255GQ57</accession>
<dbReference type="Gene3D" id="1.10.10.10">
    <property type="entry name" value="Winged helix-like DNA-binding domain superfamily/Winged helix DNA-binding domain"/>
    <property type="match status" value="1"/>
</dbReference>
<dbReference type="SUPFAM" id="SSF55781">
    <property type="entry name" value="GAF domain-like"/>
    <property type="match status" value="1"/>
</dbReference>
<feature type="domain" description="HTH iclR-type" evidence="4">
    <location>
        <begin position="14"/>
        <end position="74"/>
    </location>
</feature>
<dbReference type="Pfam" id="PF09339">
    <property type="entry name" value="HTH_IclR"/>
    <property type="match status" value="1"/>
</dbReference>
<keyword evidence="7" id="KW-1185">Reference proteome</keyword>
<evidence type="ECO:0000313" key="6">
    <source>
        <dbReference type="EMBL" id="OYO16706.1"/>
    </source>
</evidence>
<dbReference type="Gene3D" id="3.30.450.40">
    <property type="match status" value="1"/>
</dbReference>
<dbReference type="PANTHER" id="PTHR30136">
    <property type="entry name" value="HELIX-TURN-HELIX TRANSCRIPTIONAL REGULATOR, ICLR FAMILY"/>
    <property type="match status" value="1"/>
</dbReference>
<evidence type="ECO:0000259" key="4">
    <source>
        <dbReference type="PROSITE" id="PS51077"/>
    </source>
</evidence>
<proteinExistence type="predicted"/>
<evidence type="ECO:0000256" key="1">
    <source>
        <dbReference type="ARBA" id="ARBA00023015"/>
    </source>
</evidence>
<evidence type="ECO:0000256" key="3">
    <source>
        <dbReference type="ARBA" id="ARBA00023163"/>
    </source>
</evidence>
<dbReference type="PROSITE" id="PS51077">
    <property type="entry name" value="HTH_ICLR"/>
    <property type="match status" value="1"/>
</dbReference>
<name>A0A255GQ57_9ACTN</name>
<dbReference type="InterPro" id="IPR014757">
    <property type="entry name" value="Tscrpt_reg_IclR_C"/>
</dbReference>